<sequence>MGNALCRGGVAYKSILVVKAFRMTMKVRNEWHVCGYGYGGRGCNSEEMMTTRSLYWYVIGKFHTNKRVEQPCIMGSGTIGSDVGLQSASDEE</sequence>
<dbReference type="EMBL" id="JBJKBG010000006">
    <property type="protein sequence ID" value="KAL3734903.1"/>
    <property type="molecule type" value="Genomic_DNA"/>
</dbReference>
<proteinExistence type="predicted"/>
<name>A0ABD3K9L6_EUCGL</name>
<gene>
    <name evidence="1" type="ORF">ACJRO7_024129</name>
</gene>
<protein>
    <submittedName>
        <fullName evidence="1">Uncharacterized protein</fullName>
    </submittedName>
</protein>
<keyword evidence="2" id="KW-1185">Reference proteome</keyword>
<accession>A0ABD3K9L6</accession>
<dbReference type="AlphaFoldDB" id="A0ABD3K9L6"/>
<dbReference type="Proteomes" id="UP001634007">
    <property type="component" value="Unassembled WGS sequence"/>
</dbReference>
<organism evidence="1 2">
    <name type="scientific">Eucalyptus globulus</name>
    <name type="common">Tasmanian blue gum</name>
    <dbReference type="NCBI Taxonomy" id="34317"/>
    <lineage>
        <taxon>Eukaryota</taxon>
        <taxon>Viridiplantae</taxon>
        <taxon>Streptophyta</taxon>
        <taxon>Embryophyta</taxon>
        <taxon>Tracheophyta</taxon>
        <taxon>Spermatophyta</taxon>
        <taxon>Magnoliopsida</taxon>
        <taxon>eudicotyledons</taxon>
        <taxon>Gunneridae</taxon>
        <taxon>Pentapetalae</taxon>
        <taxon>rosids</taxon>
        <taxon>malvids</taxon>
        <taxon>Myrtales</taxon>
        <taxon>Myrtaceae</taxon>
        <taxon>Myrtoideae</taxon>
        <taxon>Eucalypteae</taxon>
        <taxon>Eucalyptus</taxon>
    </lineage>
</organism>
<reference evidence="1 2" key="1">
    <citation type="submission" date="2024-11" db="EMBL/GenBank/DDBJ databases">
        <title>Chromosome-level genome assembly of Eucalyptus globulus Labill. provides insights into its genome evolution.</title>
        <authorList>
            <person name="Li X."/>
        </authorList>
    </citation>
    <scope>NUCLEOTIDE SEQUENCE [LARGE SCALE GENOMIC DNA]</scope>
    <source>
        <strain evidence="1">CL2024</strain>
        <tissue evidence="1">Fresh tender leaves</tissue>
    </source>
</reference>
<comment type="caution">
    <text evidence="1">The sequence shown here is derived from an EMBL/GenBank/DDBJ whole genome shotgun (WGS) entry which is preliminary data.</text>
</comment>
<evidence type="ECO:0000313" key="2">
    <source>
        <dbReference type="Proteomes" id="UP001634007"/>
    </source>
</evidence>
<evidence type="ECO:0000313" key="1">
    <source>
        <dbReference type="EMBL" id="KAL3734903.1"/>
    </source>
</evidence>